<dbReference type="InterPro" id="IPR041542">
    <property type="entry name" value="GH43_C2"/>
</dbReference>
<dbReference type="SUPFAM" id="SSF49899">
    <property type="entry name" value="Concanavalin A-like lectins/glucanases"/>
    <property type="match status" value="1"/>
</dbReference>
<name>A0A6L4WY60_9BIFI</name>
<evidence type="ECO:0000313" key="9">
    <source>
        <dbReference type="EMBL" id="KAB8286907.1"/>
    </source>
</evidence>
<accession>A0A6L4WY60</accession>
<dbReference type="EMBL" id="WBSM01000013">
    <property type="protein sequence ID" value="KAB8286907.1"/>
    <property type="molecule type" value="Genomic_DNA"/>
</dbReference>
<gene>
    <name evidence="9" type="ORF">DSM100688_2020</name>
    <name evidence="10" type="ORF">GFD24_10225</name>
</gene>
<sequence>MLVENPILRGFHADPSIIRVGGDYYIANSTFEWYPGVRLHHSRDLKHWETIPSPLRDSSMLDMRGIPSSGGVWAPDLSYADGLFWLIYTVVRQPANPFKDVTNFVTTAPSIEGPWSKPVRLNGVGFDPSLFHDDDGRKYLVQQTWDHREWHHPFDGITVTEFDPTTMRLKPETARTIWRGDDTGFIEGPHLYKRNGLYYLFVAQGGTTYTHQEAVARSATLAALSFEAMPGNPLISNYETPRKRLQKQGHGSLVDTPDGRWYYASLCGRPWHHDDESSVAPRGWCTLGRETSLQEVVWDDEGWPRIVGGRAGRDVVDVPDVESPAAGDSVSPARHHHDEFDEPRLGLDWNTLRMPFDERMGRTGRGRLELRGQGSLRDAFELSLVARRWQAFAFRAETKMRFDPDTYQAMAGLTNYYNDLCWSWVFVTYDKSRGCRVIDVAECVRGEYRTYLRDQAVAIPDDVEWVWLRTAVCTRSYGYEYSFDGQTWFALSVTLDAAVLSDEAAPAGHCGFFTGAFVGLAAVDYSGYGATAAFDYFDYRETSE</sequence>
<dbReference type="InterPro" id="IPR051795">
    <property type="entry name" value="Glycosyl_Hydrlase_43"/>
</dbReference>
<dbReference type="GO" id="GO:0005975">
    <property type="term" value="P:carbohydrate metabolic process"/>
    <property type="evidence" value="ECO:0007669"/>
    <property type="project" value="InterPro"/>
</dbReference>
<dbReference type="RefSeq" id="WP_152359027.1">
    <property type="nucleotide sequence ID" value="NZ_WBSM01000013.1"/>
</dbReference>
<evidence type="ECO:0000259" key="8">
    <source>
        <dbReference type="Pfam" id="PF17851"/>
    </source>
</evidence>
<dbReference type="Gene3D" id="2.115.10.20">
    <property type="entry name" value="Glycosyl hydrolase domain, family 43"/>
    <property type="match status" value="1"/>
</dbReference>
<feature type="active site" description="Proton acceptor" evidence="4">
    <location>
        <position position="14"/>
    </location>
</feature>
<comment type="similarity">
    <text evidence="1 6">Belongs to the glycosyl hydrolase 43 family.</text>
</comment>
<organism evidence="9 12">
    <name type="scientific">Bifidobacterium ramosum</name>
    <dbReference type="NCBI Taxonomy" id="1798158"/>
    <lineage>
        <taxon>Bacteria</taxon>
        <taxon>Bacillati</taxon>
        <taxon>Actinomycetota</taxon>
        <taxon>Actinomycetes</taxon>
        <taxon>Bifidobacteriales</taxon>
        <taxon>Bifidobacteriaceae</taxon>
        <taxon>Bifidobacterium</taxon>
    </lineage>
</organism>
<dbReference type="InterPro" id="IPR023296">
    <property type="entry name" value="Glyco_hydro_beta-prop_sf"/>
</dbReference>
<keyword evidence="12" id="KW-1185">Reference proteome</keyword>
<dbReference type="GO" id="GO:0004553">
    <property type="term" value="F:hydrolase activity, hydrolyzing O-glycosyl compounds"/>
    <property type="evidence" value="ECO:0007669"/>
    <property type="project" value="InterPro"/>
</dbReference>
<dbReference type="EMBL" id="WHZX01000010">
    <property type="protein sequence ID" value="NEG72571.1"/>
    <property type="molecule type" value="Genomic_DNA"/>
</dbReference>
<evidence type="ECO:0000313" key="11">
    <source>
        <dbReference type="Proteomes" id="UP000469943"/>
    </source>
</evidence>
<evidence type="ECO:0000313" key="10">
    <source>
        <dbReference type="EMBL" id="NEG72571.1"/>
    </source>
</evidence>
<evidence type="ECO:0000256" key="4">
    <source>
        <dbReference type="PIRSR" id="PIRSR606710-1"/>
    </source>
</evidence>
<dbReference type="Proteomes" id="UP000482084">
    <property type="component" value="Unassembled WGS sequence"/>
</dbReference>
<reference evidence="10 11" key="1">
    <citation type="submission" date="2019-10" db="EMBL/GenBank/DDBJ databases">
        <title>Bifidobacterium from non-human primates.</title>
        <authorList>
            <person name="Modesto M."/>
        </authorList>
    </citation>
    <scope>NUCLEOTIDE SEQUENCE [LARGE SCALE GENOMIC DNA]</scope>
    <source>
        <strain evidence="10 11">TREM</strain>
    </source>
</reference>
<proteinExistence type="inferred from homology"/>
<evidence type="ECO:0000256" key="2">
    <source>
        <dbReference type="ARBA" id="ARBA00022801"/>
    </source>
</evidence>
<evidence type="ECO:0000256" key="6">
    <source>
        <dbReference type="RuleBase" id="RU361187"/>
    </source>
</evidence>
<protein>
    <submittedName>
        <fullName evidence="9">Beta-xylosidase</fullName>
    </submittedName>
    <submittedName>
        <fullName evidence="10">Family 43 glycosylhydrolase</fullName>
    </submittedName>
</protein>
<dbReference type="InterPro" id="IPR006710">
    <property type="entry name" value="Glyco_hydro_43"/>
</dbReference>
<evidence type="ECO:0000256" key="5">
    <source>
        <dbReference type="PIRSR" id="PIRSR606710-2"/>
    </source>
</evidence>
<dbReference type="Pfam" id="PF17851">
    <property type="entry name" value="GH43_C2"/>
    <property type="match status" value="1"/>
</dbReference>
<evidence type="ECO:0000256" key="1">
    <source>
        <dbReference type="ARBA" id="ARBA00009865"/>
    </source>
</evidence>
<dbReference type="Pfam" id="PF04616">
    <property type="entry name" value="Glyco_hydro_43"/>
    <property type="match status" value="1"/>
</dbReference>
<feature type="region of interest" description="Disordered" evidence="7">
    <location>
        <begin position="320"/>
        <end position="339"/>
    </location>
</feature>
<dbReference type="Proteomes" id="UP000469943">
    <property type="component" value="Unassembled WGS sequence"/>
</dbReference>
<keyword evidence="3 6" id="KW-0326">Glycosidase</keyword>
<comment type="caution">
    <text evidence="9">The sequence shown here is derived from an EMBL/GenBank/DDBJ whole genome shotgun (WGS) entry which is preliminary data.</text>
</comment>
<feature type="active site" description="Proton donor" evidence="4">
    <location>
        <position position="187"/>
    </location>
</feature>
<evidence type="ECO:0000256" key="3">
    <source>
        <dbReference type="ARBA" id="ARBA00023295"/>
    </source>
</evidence>
<dbReference type="InterPro" id="IPR013320">
    <property type="entry name" value="ConA-like_dom_sf"/>
</dbReference>
<feature type="site" description="Important for catalytic activity, responsible for pKa modulation of the active site Glu and correct orientation of both the proton donor and substrate" evidence="5">
    <location>
        <position position="127"/>
    </location>
</feature>
<reference evidence="9 12" key="2">
    <citation type="submission" date="2019-10" db="EMBL/GenBank/DDBJ databases">
        <title>Characterization of the phylogenetic diversity of two novel species belonging to the genus Bifidobacterium: Bifidobacterium cebidarum sp. nov. and Bifidobacterium leontopitheci sp. nov.</title>
        <authorList>
            <person name="Lugli G.A."/>
            <person name="Duranti S."/>
            <person name="Milani C."/>
            <person name="Turroni F."/>
            <person name="Ventura M."/>
        </authorList>
    </citation>
    <scope>NUCLEOTIDE SEQUENCE [LARGE SCALE GENOMIC DNA]</scope>
    <source>
        <strain evidence="9 12">DSM 100688</strain>
    </source>
</reference>
<dbReference type="SUPFAM" id="SSF75005">
    <property type="entry name" value="Arabinanase/levansucrase/invertase"/>
    <property type="match status" value="1"/>
</dbReference>
<dbReference type="AlphaFoldDB" id="A0A6L4WY60"/>
<dbReference type="PANTHER" id="PTHR42812:SF12">
    <property type="entry name" value="BETA-XYLOSIDASE-RELATED"/>
    <property type="match status" value="1"/>
</dbReference>
<dbReference type="Gene3D" id="2.60.120.200">
    <property type="match status" value="1"/>
</dbReference>
<evidence type="ECO:0000313" key="12">
    <source>
        <dbReference type="Proteomes" id="UP000482084"/>
    </source>
</evidence>
<keyword evidence="2 6" id="KW-0378">Hydrolase</keyword>
<dbReference type="CDD" id="cd09000">
    <property type="entry name" value="GH43_SXA-like"/>
    <property type="match status" value="1"/>
</dbReference>
<dbReference type="OrthoDB" id="9801455at2"/>
<evidence type="ECO:0000256" key="7">
    <source>
        <dbReference type="SAM" id="MobiDB-lite"/>
    </source>
</evidence>
<dbReference type="PANTHER" id="PTHR42812">
    <property type="entry name" value="BETA-XYLOSIDASE"/>
    <property type="match status" value="1"/>
</dbReference>
<feature type="domain" description="Beta-xylosidase C-terminal Concanavalin A-like" evidence="8">
    <location>
        <begin position="338"/>
        <end position="540"/>
    </location>
</feature>